<reference evidence="2" key="1">
    <citation type="submission" date="2003-08" db="EMBL/GenBank/DDBJ databases">
        <authorList>
            <person name="Birren B."/>
            <person name="Nusbaum C."/>
            <person name="Abebe A."/>
            <person name="Abouelleil A."/>
            <person name="Adekoya E."/>
            <person name="Ait-zahra M."/>
            <person name="Allen N."/>
            <person name="Allen T."/>
            <person name="An P."/>
            <person name="Anderson M."/>
            <person name="Anderson S."/>
            <person name="Arachchi H."/>
            <person name="Armbruster J."/>
            <person name="Bachantsang P."/>
            <person name="Baldwin J."/>
            <person name="Barry A."/>
            <person name="Bayul T."/>
            <person name="Blitshsteyn B."/>
            <person name="Bloom T."/>
            <person name="Blye J."/>
            <person name="Boguslavskiy L."/>
            <person name="Borowsky M."/>
            <person name="Boukhgalter B."/>
            <person name="Brunache A."/>
            <person name="Butler J."/>
            <person name="Calixte N."/>
            <person name="Calvo S."/>
            <person name="Camarata J."/>
            <person name="Campo K."/>
            <person name="Chang J."/>
            <person name="Cheshatsang Y."/>
            <person name="Citroen M."/>
            <person name="Collymore A."/>
            <person name="Considine T."/>
            <person name="Cook A."/>
            <person name="Cooke P."/>
            <person name="Corum B."/>
            <person name="Cuomo C."/>
            <person name="David R."/>
            <person name="Dawoe T."/>
            <person name="Degray S."/>
            <person name="Dodge S."/>
            <person name="Dooley K."/>
            <person name="Dorje P."/>
            <person name="Dorjee K."/>
            <person name="Dorris L."/>
            <person name="Duffey N."/>
            <person name="Dupes A."/>
            <person name="Elkins T."/>
            <person name="Engels R."/>
            <person name="Erickson J."/>
            <person name="Farina A."/>
            <person name="Faro S."/>
            <person name="Ferreira P."/>
            <person name="Fischer H."/>
            <person name="Fitzgerald M."/>
            <person name="Foley K."/>
            <person name="Gage D."/>
            <person name="Galagan J."/>
            <person name="Gearin G."/>
            <person name="Gnerre S."/>
            <person name="Gnirke A."/>
            <person name="Goyette A."/>
            <person name="Graham J."/>
            <person name="Grandbois E."/>
            <person name="Gyaltsen K."/>
            <person name="Hafez N."/>
            <person name="Hagopian D."/>
            <person name="Hagos B."/>
            <person name="Hall J."/>
            <person name="Hatcher B."/>
            <person name="Heller A."/>
            <person name="Higgins H."/>
            <person name="Honan T."/>
            <person name="Horn A."/>
            <person name="Houde N."/>
            <person name="Hughes L."/>
            <person name="Hulme W."/>
            <person name="Husby E."/>
            <person name="Iliev I."/>
            <person name="Jaffe D."/>
            <person name="Jones C."/>
            <person name="Kamal M."/>
            <person name="Kamat A."/>
            <person name="Kamvysselis M."/>
            <person name="Karlsson E."/>
            <person name="Kells C."/>
            <person name="Kieu A."/>
            <person name="Kisner P."/>
            <person name="Kodira C."/>
            <person name="Kulbokas E."/>
            <person name="Labutti K."/>
            <person name="Lama D."/>
            <person name="Landers T."/>
            <person name="Leger J."/>
            <person name="Levine S."/>
            <person name="Lewis D."/>
            <person name="Lewis T."/>
            <person name="Lindblad-toh K."/>
            <person name="Liu X."/>
            <person name="Lokyitsang T."/>
            <person name="Lokyitsang Y."/>
            <person name="Lucien O."/>
            <person name="Lui A."/>
            <person name="Ma L.J."/>
            <person name="Mabbitt R."/>
            <person name="Macdonald J."/>
            <person name="Maclean C."/>
            <person name="Major J."/>
            <person name="Manning J."/>
            <person name="Marabella R."/>
            <person name="Maru K."/>
            <person name="Matthews C."/>
            <person name="Mauceli E."/>
            <person name="Mccarthy M."/>
            <person name="Mcdonough S."/>
            <person name="Mcghee T."/>
            <person name="Meldrim J."/>
            <person name="Meneus L."/>
            <person name="Mesirov J."/>
            <person name="Mihalev A."/>
            <person name="Mihova T."/>
            <person name="Mikkelsen T."/>
            <person name="Mlenga V."/>
            <person name="Moru K."/>
            <person name="Mozes J."/>
            <person name="Mulrain L."/>
            <person name="Munson G."/>
            <person name="Naylor J."/>
            <person name="Newes C."/>
            <person name="Nguyen C."/>
            <person name="Nguyen N."/>
            <person name="Nguyen T."/>
            <person name="Nicol R."/>
            <person name="Nielsen C."/>
            <person name="Nizzari M."/>
            <person name="Norbu C."/>
            <person name="Norbu N."/>
            <person name="O'donnell P."/>
            <person name="Okoawo O."/>
            <person name="O'leary S."/>
            <person name="Omotosho B."/>
            <person name="O'neill K."/>
            <person name="Osman S."/>
            <person name="Parker S."/>
            <person name="Perrin D."/>
            <person name="Phunkhang P."/>
            <person name="Piqani B."/>
            <person name="Purcell S."/>
            <person name="Rachupka T."/>
            <person name="Ramasamy U."/>
            <person name="Rameau R."/>
            <person name="Ray V."/>
            <person name="Raymond C."/>
            <person name="Retta R."/>
            <person name="Richardson S."/>
            <person name="Rise C."/>
            <person name="Rodriguez J."/>
            <person name="Rogers J."/>
            <person name="Rogov P."/>
            <person name="Rutman M."/>
            <person name="Schupbach R."/>
            <person name="Seaman C."/>
            <person name="Settipalli S."/>
            <person name="Sharpe T."/>
            <person name="Sheridan J."/>
            <person name="Sherpa N."/>
            <person name="Shi J."/>
            <person name="Smirnov S."/>
            <person name="Smith C."/>
            <person name="Sougnez C."/>
            <person name="Spencer B."/>
            <person name="Stalker J."/>
            <person name="Stange-thomann N."/>
            <person name="Stavropoulos S."/>
            <person name="Stetson K."/>
            <person name="Stone C."/>
            <person name="Stone S."/>
            <person name="Stubbs M."/>
            <person name="Talamas J."/>
            <person name="Tchuinga P."/>
            <person name="Tenzing P."/>
            <person name="Tesfaye S."/>
            <person name="Theodore J."/>
            <person name="Thoulutsang Y."/>
            <person name="Topham K."/>
            <person name="Towey S."/>
            <person name="Tsamla T."/>
            <person name="Tsomo N."/>
            <person name="Vallee D."/>
            <person name="Vassiliev H."/>
            <person name="Venkataraman V."/>
            <person name="Vinson J."/>
            <person name="Vo A."/>
            <person name="Wade C."/>
            <person name="Wang S."/>
            <person name="Wangchuk T."/>
            <person name="Wangdi T."/>
            <person name="Whittaker C."/>
            <person name="Wilkinson J."/>
            <person name="Wu Y."/>
            <person name="Wyman D."/>
            <person name="Yadav S."/>
            <person name="Yang S."/>
            <person name="Yang X."/>
            <person name="Yeager S."/>
            <person name="Yee E."/>
            <person name="Young G."/>
            <person name="Zainoun J."/>
            <person name="Zembeck L."/>
            <person name="Zimmer A."/>
            <person name="Zody M."/>
            <person name="Lander E."/>
        </authorList>
    </citation>
    <scope>NUCLEOTIDE SEQUENCE [LARGE SCALE GENOMIC DNA]</scope>
</reference>
<name>H2ZIB0_CIOSA</name>
<dbReference type="AlphaFoldDB" id="H2ZIB0"/>
<evidence type="ECO:0000313" key="2">
    <source>
        <dbReference type="Proteomes" id="UP000007875"/>
    </source>
</evidence>
<dbReference type="InParanoid" id="H2ZIB0"/>
<proteinExistence type="predicted"/>
<evidence type="ECO:0000313" key="1">
    <source>
        <dbReference type="Ensembl" id="ENSCSAVP00000017326.1"/>
    </source>
</evidence>
<reference evidence="1" key="2">
    <citation type="submission" date="2025-08" db="UniProtKB">
        <authorList>
            <consortium name="Ensembl"/>
        </authorList>
    </citation>
    <scope>IDENTIFICATION</scope>
</reference>
<keyword evidence="2" id="KW-1185">Reference proteome</keyword>
<protein>
    <submittedName>
        <fullName evidence="1">Uncharacterized protein</fullName>
    </submittedName>
</protein>
<dbReference type="Proteomes" id="UP000007875">
    <property type="component" value="Unassembled WGS sequence"/>
</dbReference>
<sequence>MDSLLNKHAGPPEGKSYYLLYLGELTLHRVYSRCMSPWLLSNMNYQNHFTPCAFTIDHLEFTVVHEEKPLITLGELPCNGHLKNNNSKPQTGAYNSPMSPTVKSPNGFTVLNMHNLPLSCALNHVSDVIQVSELNECCVGFIVDRGFEHPLACHVLKCEDYNQSKEVGEKMSKLLTWNQTFSGCTQSSRNVKLEDLDSIRFEVLLLGKIQVKQEFPSPNFIDEAVDKYHSLEKEHAASVAESKLIQNLSVDLRKRNSIDEGGR</sequence>
<dbReference type="Ensembl" id="ENSCSAVT00000017515.1">
    <property type="protein sequence ID" value="ENSCSAVP00000017326.1"/>
    <property type="gene ID" value="ENSCSAVG00000010202.1"/>
</dbReference>
<dbReference type="SUPFAM" id="SSF50729">
    <property type="entry name" value="PH domain-like"/>
    <property type="match status" value="1"/>
</dbReference>
<accession>H2ZIB0</accession>
<organism evidence="1 2">
    <name type="scientific">Ciona savignyi</name>
    <name type="common">Pacific transparent sea squirt</name>
    <dbReference type="NCBI Taxonomy" id="51511"/>
    <lineage>
        <taxon>Eukaryota</taxon>
        <taxon>Metazoa</taxon>
        <taxon>Chordata</taxon>
        <taxon>Tunicata</taxon>
        <taxon>Ascidiacea</taxon>
        <taxon>Phlebobranchia</taxon>
        <taxon>Cionidae</taxon>
        <taxon>Ciona</taxon>
    </lineage>
</organism>
<dbReference type="HOGENOM" id="CLU_1059733_0_0_1"/>
<reference evidence="1" key="3">
    <citation type="submission" date="2025-09" db="UniProtKB">
        <authorList>
            <consortium name="Ensembl"/>
        </authorList>
    </citation>
    <scope>IDENTIFICATION</scope>
</reference>